<dbReference type="EMBL" id="JAWDGP010006203">
    <property type="protein sequence ID" value="KAK3745644.1"/>
    <property type="molecule type" value="Genomic_DNA"/>
</dbReference>
<sequence>MQNENSSLTSKLDQSSRERPSVSTELWCRPDLDLTLSTAQVQTRSRSNTVTAQLQTRSNTVHGSGAD</sequence>
<keyword evidence="3" id="KW-1185">Reference proteome</keyword>
<organism evidence="2 3">
    <name type="scientific">Elysia crispata</name>
    <name type="common">lettuce slug</name>
    <dbReference type="NCBI Taxonomy" id="231223"/>
    <lineage>
        <taxon>Eukaryota</taxon>
        <taxon>Metazoa</taxon>
        <taxon>Spiralia</taxon>
        <taxon>Lophotrochozoa</taxon>
        <taxon>Mollusca</taxon>
        <taxon>Gastropoda</taxon>
        <taxon>Heterobranchia</taxon>
        <taxon>Euthyneura</taxon>
        <taxon>Panpulmonata</taxon>
        <taxon>Sacoglossa</taxon>
        <taxon>Placobranchoidea</taxon>
        <taxon>Plakobranchidae</taxon>
        <taxon>Elysia</taxon>
    </lineage>
</organism>
<feature type="region of interest" description="Disordered" evidence="1">
    <location>
        <begin position="39"/>
        <end position="67"/>
    </location>
</feature>
<comment type="caution">
    <text evidence="2">The sequence shown here is derived from an EMBL/GenBank/DDBJ whole genome shotgun (WGS) entry which is preliminary data.</text>
</comment>
<reference evidence="2" key="1">
    <citation type="journal article" date="2023" name="G3 (Bethesda)">
        <title>A reference genome for the long-term kleptoplast-retaining sea slug Elysia crispata morphotype clarki.</title>
        <authorList>
            <person name="Eastman K.E."/>
            <person name="Pendleton A.L."/>
            <person name="Shaikh M.A."/>
            <person name="Suttiyut T."/>
            <person name="Ogas R."/>
            <person name="Tomko P."/>
            <person name="Gavelis G."/>
            <person name="Widhalm J.R."/>
            <person name="Wisecaver J.H."/>
        </authorList>
    </citation>
    <scope>NUCLEOTIDE SEQUENCE</scope>
    <source>
        <strain evidence="2">ECLA1</strain>
    </source>
</reference>
<dbReference type="Proteomes" id="UP001283361">
    <property type="component" value="Unassembled WGS sequence"/>
</dbReference>
<proteinExistence type="predicted"/>
<evidence type="ECO:0000313" key="2">
    <source>
        <dbReference type="EMBL" id="KAK3745644.1"/>
    </source>
</evidence>
<feature type="region of interest" description="Disordered" evidence="1">
    <location>
        <begin position="1"/>
        <end position="25"/>
    </location>
</feature>
<feature type="compositionally biased region" description="Polar residues" evidence="1">
    <location>
        <begin position="1"/>
        <end position="13"/>
    </location>
</feature>
<evidence type="ECO:0000256" key="1">
    <source>
        <dbReference type="SAM" id="MobiDB-lite"/>
    </source>
</evidence>
<name>A0AAE0YH45_9GAST</name>
<protein>
    <submittedName>
        <fullName evidence="2">Uncharacterized protein</fullName>
    </submittedName>
</protein>
<dbReference type="AlphaFoldDB" id="A0AAE0YH45"/>
<gene>
    <name evidence="2" type="ORF">RRG08_015432</name>
</gene>
<evidence type="ECO:0000313" key="3">
    <source>
        <dbReference type="Proteomes" id="UP001283361"/>
    </source>
</evidence>
<accession>A0AAE0YH45</accession>